<reference evidence="8 9" key="1">
    <citation type="submission" date="2017-10" db="EMBL/GenBank/DDBJ databases">
        <title>Genomics of the genus Arcobacter.</title>
        <authorList>
            <person name="Perez-Cataluna A."/>
            <person name="Figueras M.J."/>
        </authorList>
    </citation>
    <scope>NUCLEOTIDE SEQUENCE [LARGE SCALE GENOMIC DNA]</scope>
    <source>
        <strain evidence="8 9">CECT 7835</strain>
    </source>
</reference>
<evidence type="ECO:0000256" key="2">
    <source>
        <dbReference type="ARBA" id="ARBA00022475"/>
    </source>
</evidence>
<evidence type="ECO:0000259" key="7">
    <source>
        <dbReference type="Pfam" id="PF00482"/>
    </source>
</evidence>
<feature type="transmembrane region" description="Helical" evidence="6">
    <location>
        <begin position="6"/>
        <end position="27"/>
    </location>
</feature>
<feature type="transmembrane region" description="Helical" evidence="6">
    <location>
        <begin position="80"/>
        <end position="97"/>
    </location>
</feature>
<organism evidence="8 9">
    <name type="scientific">Halarcobacter bivalviorum</name>
    <dbReference type="NCBI Taxonomy" id="663364"/>
    <lineage>
        <taxon>Bacteria</taxon>
        <taxon>Pseudomonadati</taxon>
        <taxon>Campylobacterota</taxon>
        <taxon>Epsilonproteobacteria</taxon>
        <taxon>Campylobacterales</taxon>
        <taxon>Arcobacteraceae</taxon>
        <taxon>Halarcobacter</taxon>
    </lineage>
</organism>
<dbReference type="PANTHER" id="PTHR35007:SF2">
    <property type="entry name" value="PILUS ASSEMBLE PROTEIN"/>
    <property type="match status" value="1"/>
</dbReference>
<comment type="subcellular location">
    <subcellularLocation>
        <location evidence="1">Cell membrane</location>
        <topology evidence="1">Multi-pass membrane protein</topology>
    </subcellularLocation>
</comment>
<dbReference type="InterPro" id="IPR018076">
    <property type="entry name" value="T2SS_GspF_dom"/>
</dbReference>
<dbReference type="GO" id="GO:0005886">
    <property type="term" value="C:plasma membrane"/>
    <property type="evidence" value="ECO:0007669"/>
    <property type="project" value="UniProtKB-SubCell"/>
</dbReference>
<evidence type="ECO:0000256" key="3">
    <source>
        <dbReference type="ARBA" id="ARBA00022692"/>
    </source>
</evidence>
<dbReference type="PANTHER" id="PTHR35007">
    <property type="entry name" value="INTEGRAL MEMBRANE PROTEIN-RELATED"/>
    <property type="match status" value="1"/>
</dbReference>
<protein>
    <recommendedName>
        <fullName evidence="7">Type II secretion system protein GspF domain-containing protein</fullName>
    </recommendedName>
</protein>
<name>A0AAX2ABL6_9BACT</name>
<keyword evidence="5 6" id="KW-0472">Membrane</keyword>
<feature type="transmembrane region" description="Helical" evidence="6">
    <location>
        <begin position="249"/>
        <end position="272"/>
    </location>
</feature>
<gene>
    <name evidence="8" type="ORF">CRV05_06755</name>
</gene>
<feature type="transmembrane region" description="Helical" evidence="6">
    <location>
        <begin position="103"/>
        <end position="121"/>
    </location>
</feature>
<comment type="caution">
    <text evidence="8">The sequence shown here is derived from an EMBL/GenBank/DDBJ whole genome shotgun (WGS) entry which is preliminary data.</text>
</comment>
<dbReference type="Pfam" id="PF00482">
    <property type="entry name" value="T2SSF"/>
    <property type="match status" value="1"/>
</dbReference>
<evidence type="ECO:0000256" key="4">
    <source>
        <dbReference type="ARBA" id="ARBA00022989"/>
    </source>
</evidence>
<evidence type="ECO:0000256" key="1">
    <source>
        <dbReference type="ARBA" id="ARBA00004651"/>
    </source>
</evidence>
<keyword evidence="3 6" id="KW-0812">Transmembrane</keyword>
<dbReference type="EMBL" id="PDKM01000003">
    <property type="protein sequence ID" value="RXK10071.1"/>
    <property type="molecule type" value="Genomic_DNA"/>
</dbReference>
<evidence type="ECO:0000256" key="6">
    <source>
        <dbReference type="SAM" id="Phobius"/>
    </source>
</evidence>
<feature type="domain" description="Type II secretion system protein GspF" evidence="7">
    <location>
        <begin position="139"/>
        <end position="268"/>
    </location>
</feature>
<evidence type="ECO:0000313" key="9">
    <source>
        <dbReference type="Proteomes" id="UP000289193"/>
    </source>
</evidence>
<keyword evidence="2" id="KW-1003">Cell membrane</keyword>
<keyword evidence="4 6" id="KW-1133">Transmembrane helix</keyword>
<evidence type="ECO:0000313" key="8">
    <source>
        <dbReference type="EMBL" id="RXK10071.1"/>
    </source>
</evidence>
<dbReference type="Proteomes" id="UP000289193">
    <property type="component" value="Unassembled WGS sequence"/>
</dbReference>
<evidence type="ECO:0000256" key="5">
    <source>
        <dbReference type="ARBA" id="ARBA00023136"/>
    </source>
</evidence>
<keyword evidence="9" id="KW-1185">Reference proteome</keyword>
<sequence>MMDKTALIFILAPLLLAVLIISVLLILQRRKQQKNIILLSQLDNKAIIDAQHKNKRVDNDFNLKLIQAGITQKEYMEAKLLFSLIGIIILGVLPFFLPLMYGIISVVVGVLAIVFGGKIYINIAKAERVEKIDRDLGVFLDLVNVILEAGGSLKNAFFEVSRRAQGIIDNELLKEISILEYEMTNYSTKVAYENLKNRVDSKELAKIIDFLILSEETGIGVKNIFAMQSDEMRQEKFYKIKGKVNTLNMYLMLIIFLFVLPAFGAFIVFPIMGGTLTIGI</sequence>
<dbReference type="AlphaFoldDB" id="A0AAX2ABL6"/>
<proteinExistence type="predicted"/>
<accession>A0AAX2ABL6</accession>